<dbReference type="SUPFAM" id="SSF52540">
    <property type="entry name" value="P-loop containing nucleoside triphosphate hydrolases"/>
    <property type="match status" value="1"/>
</dbReference>
<dbReference type="RefSeq" id="WP_343841712.1">
    <property type="nucleotide sequence ID" value="NZ_BAAAEI010000006.1"/>
</dbReference>
<sequence>MSGKFIVIEGLEGAGKSSAIEVVKQCIEQAGHSLVCTREPGGTPMAEAIREVVKHDWQEHVTTEAELLLMYAARVQLLENVIKPALNEGRWVLGDRHDLSSQAYQGGGRQIPDSLLQNLRAISLKDFKPALTLYLDVDPAIGLQRARGRGELDRIEQSGLEFFTRTRAKYLQLASLDNSIIVIDAMQAMAKVHDDIRQAVTGFLS</sequence>
<dbReference type="Proteomes" id="UP001501757">
    <property type="component" value="Unassembled WGS sequence"/>
</dbReference>
<comment type="caution">
    <text evidence="13">The sequence shown here is derived from an EMBL/GenBank/DDBJ whole genome shotgun (WGS) entry which is preliminary data.</text>
</comment>
<proteinExistence type="inferred from homology"/>
<evidence type="ECO:0000259" key="12">
    <source>
        <dbReference type="Pfam" id="PF02223"/>
    </source>
</evidence>
<dbReference type="EMBL" id="BAAAEI010000006">
    <property type="protein sequence ID" value="GAA0344774.1"/>
    <property type="molecule type" value="Genomic_DNA"/>
</dbReference>
<dbReference type="GO" id="GO:0016301">
    <property type="term" value="F:kinase activity"/>
    <property type="evidence" value="ECO:0007669"/>
    <property type="project" value="UniProtKB-KW"/>
</dbReference>
<dbReference type="Pfam" id="PF02223">
    <property type="entry name" value="Thymidylate_kin"/>
    <property type="match status" value="1"/>
</dbReference>
<comment type="catalytic activity">
    <reaction evidence="10 11">
        <text>dTMP + ATP = dTDP + ADP</text>
        <dbReference type="Rhea" id="RHEA:13517"/>
        <dbReference type="ChEBI" id="CHEBI:30616"/>
        <dbReference type="ChEBI" id="CHEBI:58369"/>
        <dbReference type="ChEBI" id="CHEBI:63528"/>
        <dbReference type="ChEBI" id="CHEBI:456216"/>
        <dbReference type="EC" id="2.7.4.9"/>
    </reaction>
</comment>
<name>A0ABN0WRE9_9ALTE</name>
<comment type="function">
    <text evidence="11">Phosphorylation of dTMP to form dTDP in both de novo and salvage pathways of dTTP synthesis.</text>
</comment>
<evidence type="ECO:0000256" key="3">
    <source>
        <dbReference type="ARBA" id="ARBA00017144"/>
    </source>
</evidence>
<dbReference type="PANTHER" id="PTHR10344:SF4">
    <property type="entry name" value="UMP-CMP KINASE 2, MITOCHONDRIAL"/>
    <property type="match status" value="1"/>
</dbReference>
<comment type="similarity">
    <text evidence="1 11">Belongs to the thymidylate kinase family.</text>
</comment>
<evidence type="ECO:0000256" key="8">
    <source>
        <dbReference type="ARBA" id="ARBA00022840"/>
    </source>
</evidence>
<evidence type="ECO:0000256" key="10">
    <source>
        <dbReference type="ARBA" id="ARBA00048743"/>
    </source>
</evidence>
<evidence type="ECO:0000256" key="9">
    <source>
        <dbReference type="ARBA" id="ARBA00029962"/>
    </source>
</evidence>
<keyword evidence="4 11" id="KW-0808">Transferase</keyword>
<keyword evidence="7 11" id="KW-0418">Kinase</keyword>
<protein>
    <recommendedName>
        <fullName evidence="3 11">Thymidylate kinase</fullName>
        <ecNumber evidence="2 11">2.7.4.9</ecNumber>
    </recommendedName>
    <alternativeName>
        <fullName evidence="9 11">dTMP kinase</fullName>
    </alternativeName>
</protein>
<keyword evidence="8 11" id="KW-0067">ATP-binding</keyword>
<dbReference type="HAMAP" id="MF_00165">
    <property type="entry name" value="Thymidylate_kinase"/>
    <property type="match status" value="1"/>
</dbReference>
<dbReference type="InterPro" id="IPR018094">
    <property type="entry name" value="Thymidylate_kinase"/>
</dbReference>
<evidence type="ECO:0000256" key="5">
    <source>
        <dbReference type="ARBA" id="ARBA00022727"/>
    </source>
</evidence>
<organism evidence="13 14">
    <name type="scientific">Bowmanella denitrificans</name>
    <dbReference type="NCBI Taxonomy" id="366582"/>
    <lineage>
        <taxon>Bacteria</taxon>
        <taxon>Pseudomonadati</taxon>
        <taxon>Pseudomonadota</taxon>
        <taxon>Gammaproteobacteria</taxon>
        <taxon>Alteromonadales</taxon>
        <taxon>Alteromonadaceae</taxon>
        <taxon>Bowmanella</taxon>
    </lineage>
</organism>
<dbReference type="NCBIfam" id="TIGR00041">
    <property type="entry name" value="DTMP_kinase"/>
    <property type="match status" value="1"/>
</dbReference>
<feature type="domain" description="Thymidylate kinase-like" evidence="12">
    <location>
        <begin position="8"/>
        <end position="196"/>
    </location>
</feature>
<evidence type="ECO:0000313" key="13">
    <source>
        <dbReference type="EMBL" id="GAA0344774.1"/>
    </source>
</evidence>
<dbReference type="PANTHER" id="PTHR10344">
    <property type="entry name" value="THYMIDYLATE KINASE"/>
    <property type="match status" value="1"/>
</dbReference>
<gene>
    <name evidence="11 13" type="primary">tmk</name>
    <name evidence="13" type="ORF">GCM10009092_06540</name>
</gene>
<evidence type="ECO:0000313" key="14">
    <source>
        <dbReference type="Proteomes" id="UP001501757"/>
    </source>
</evidence>
<evidence type="ECO:0000256" key="7">
    <source>
        <dbReference type="ARBA" id="ARBA00022777"/>
    </source>
</evidence>
<keyword evidence="14" id="KW-1185">Reference proteome</keyword>
<keyword evidence="5 11" id="KW-0545">Nucleotide biosynthesis</keyword>
<evidence type="ECO:0000256" key="11">
    <source>
        <dbReference type="HAMAP-Rule" id="MF_00165"/>
    </source>
</evidence>
<evidence type="ECO:0000256" key="6">
    <source>
        <dbReference type="ARBA" id="ARBA00022741"/>
    </source>
</evidence>
<dbReference type="EC" id="2.7.4.9" evidence="2 11"/>
<dbReference type="InterPro" id="IPR027417">
    <property type="entry name" value="P-loop_NTPase"/>
</dbReference>
<dbReference type="InterPro" id="IPR039430">
    <property type="entry name" value="Thymidylate_kin-like_dom"/>
</dbReference>
<evidence type="ECO:0000256" key="4">
    <source>
        <dbReference type="ARBA" id="ARBA00022679"/>
    </source>
</evidence>
<reference evidence="13 14" key="1">
    <citation type="journal article" date="2019" name="Int. J. Syst. Evol. Microbiol.">
        <title>The Global Catalogue of Microorganisms (GCM) 10K type strain sequencing project: providing services to taxonomists for standard genome sequencing and annotation.</title>
        <authorList>
            <consortium name="The Broad Institute Genomics Platform"/>
            <consortium name="The Broad Institute Genome Sequencing Center for Infectious Disease"/>
            <person name="Wu L."/>
            <person name="Ma J."/>
        </authorList>
    </citation>
    <scope>NUCLEOTIDE SEQUENCE [LARGE SCALE GENOMIC DNA]</scope>
    <source>
        <strain evidence="13 14">JCM 13378</strain>
    </source>
</reference>
<feature type="binding site" evidence="11">
    <location>
        <begin position="10"/>
        <end position="17"/>
    </location>
    <ligand>
        <name>ATP</name>
        <dbReference type="ChEBI" id="CHEBI:30616"/>
    </ligand>
</feature>
<keyword evidence="6 11" id="KW-0547">Nucleotide-binding</keyword>
<dbReference type="CDD" id="cd01672">
    <property type="entry name" value="TMPK"/>
    <property type="match status" value="1"/>
</dbReference>
<dbReference type="InterPro" id="IPR018095">
    <property type="entry name" value="Thymidylate_kin_CS"/>
</dbReference>
<accession>A0ABN0WRE9</accession>
<dbReference type="PROSITE" id="PS01331">
    <property type="entry name" value="THYMIDYLATE_KINASE"/>
    <property type="match status" value="1"/>
</dbReference>
<evidence type="ECO:0000256" key="2">
    <source>
        <dbReference type="ARBA" id="ARBA00012980"/>
    </source>
</evidence>
<evidence type="ECO:0000256" key="1">
    <source>
        <dbReference type="ARBA" id="ARBA00009776"/>
    </source>
</evidence>
<dbReference type="Gene3D" id="3.40.50.300">
    <property type="entry name" value="P-loop containing nucleotide triphosphate hydrolases"/>
    <property type="match status" value="1"/>
</dbReference>